<dbReference type="InterPro" id="IPR011006">
    <property type="entry name" value="CheY-like_superfamily"/>
</dbReference>
<dbReference type="SUPFAM" id="SSF46955">
    <property type="entry name" value="Putative DNA-binding domain"/>
    <property type="match status" value="1"/>
</dbReference>
<evidence type="ECO:0000313" key="4">
    <source>
        <dbReference type="EMBL" id="MBC3861493.1"/>
    </source>
</evidence>
<dbReference type="InterPro" id="IPR050595">
    <property type="entry name" value="Bact_response_regulator"/>
</dbReference>
<feature type="modified residue" description="4-aspartylphosphate" evidence="2">
    <location>
        <position position="125"/>
    </location>
</feature>
<dbReference type="CDD" id="cd04762">
    <property type="entry name" value="HTH_MerR-trunc"/>
    <property type="match status" value="1"/>
</dbReference>
<dbReference type="PROSITE" id="PS50110">
    <property type="entry name" value="RESPONSE_REGULATORY"/>
    <property type="match status" value="1"/>
</dbReference>
<dbReference type="InterPro" id="IPR001789">
    <property type="entry name" value="Sig_transdc_resp-reg_receiver"/>
</dbReference>
<dbReference type="InterPro" id="IPR009061">
    <property type="entry name" value="DNA-bd_dom_put_sf"/>
</dbReference>
<reference evidence="4" key="1">
    <citation type="submission" date="2020-08" db="EMBL/GenBank/DDBJ databases">
        <title>Novel species isolated from subtropical streams in China.</title>
        <authorList>
            <person name="Lu H."/>
        </authorList>
    </citation>
    <scope>NUCLEOTIDE SEQUENCE</scope>
    <source>
        <strain evidence="4">KACC 12607</strain>
    </source>
</reference>
<dbReference type="Pfam" id="PF12728">
    <property type="entry name" value="HTH_17"/>
    <property type="match status" value="1"/>
</dbReference>
<evidence type="ECO:0000313" key="5">
    <source>
        <dbReference type="Proteomes" id="UP000634011"/>
    </source>
</evidence>
<comment type="caution">
    <text evidence="4">The sequence shown here is derived from an EMBL/GenBank/DDBJ whole genome shotgun (WGS) entry which is preliminary data.</text>
</comment>
<sequence>MKSDLKLDPDAETMSTRDAAEVLKVSIRAVQMWVAQGRLHAWKTPGGHRRIFKSSVDAMCAARFPFVDAGETFDILVVDDQPLHTSLTDFYASMPGAPIKVLSIKNSLESLIRIGEAPPHLLITDVVMPHVDGFQFLATLSKHSWSETMRIIVTTRLSKQEMDDLGGLPSVIECYKKPVVLPQLLKAISKYVETWKMCRSRS</sequence>
<evidence type="ECO:0000256" key="2">
    <source>
        <dbReference type="PROSITE-ProRule" id="PRU00169"/>
    </source>
</evidence>
<evidence type="ECO:0000256" key="1">
    <source>
        <dbReference type="ARBA" id="ARBA00022553"/>
    </source>
</evidence>
<feature type="domain" description="Response regulatory" evidence="3">
    <location>
        <begin position="74"/>
        <end position="192"/>
    </location>
</feature>
<accession>A0A923KN47</accession>
<dbReference type="Proteomes" id="UP000634011">
    <property type="component" value="Unassembled WGS sequence"/>
</dbReference>
<keyword evidence="1 2" id="KW-0597">Phosphoprotein</keyword>
<dbReference type="InterPro" id="IPR041657">
    <property type="entry name" value="HTH_17"/>
</dbReference>
<dbReference type="PANTHER" id="PTHR44591">
    <property type="entry name" value="STRESS RESPONSE REGULATOR PROTEIN 1"/>
    <property type="match status" value="1"/>
</dbReference>
<gene>
    <name evidence="4" type="ORF">H8K32_05215</name>
</gene>
<dbReference type="SMART" id="SM00448">
    <property type="entry name" value="REC"/>
    <property type="match status" value="1"/>
</dbReference>
<dbReference type="NCBIfam" id="TIGR01764">
    <property type="entry name" value="excise"/>
    <property type="match status" value="1"/>
</dbReference>
<proteinExistence type="predicted"/>
<dbReference type="GO" id="GO:0003677">
    <property type="term" value="F:DNA binding"/>
    <property type="evidence" value="ECO:0007669"/>
    <property type="project" value="InterPro"/>
</dbReference>
<dbReference type="Gene3D" id="1.10.1660.10">
    <property type="match status" value="1"/>
</dbReference>
<evidence type="ECO:0000259" key="3">
    <source>
        <dbReference type="PROSITE" id="PS50110"/>
    </source>
</evidence>
<dbReference type="Pfam" id="PF00072">
    <property type="entry name" value="Response_reg"/>
    <property type="match status" value="1"/>
</dbReference>
<dbReference type="PANTHER" id="PTHR44591:SF3">
    <property type="entry name" value="RESPONSE REGULATORY DOMAIN-CONTAINING PROTEIN"/>
    <property type="match status" value="1"/>
</dbReference>
<keyword evidence="5" id="KW-1185">Reference proteome</keyword>
<organism evidence="4 5">
    <name type="scientific">Undibacterium jejuense</name>
    <dbReference type="NCBI Taxonomy" id="1344949"/>
    <lineage>
        <taxon>Bacteria</taxon>
        <taxon>Pseudomonadati</taxon>
        <taxon>Pseudomonadota</taxon>
        <taxon>Betaproteobacteria</taxon>
        <taxon>Burkholderiales</taxon>
        <taxon>Oxalobacteraceae</taxon>
        <taxon>Undibacterium</taxon>
    </lineage>
</organism>
<dbReference type="AlphaFoldDB" id="A0A923KN47"/>
<dbReference type="SUPFAM" id="SSF52172">
    <property type="entry name" value="CheY-like"/>
    <property type="match status" value="1"/>
</dbReference>
<dbReference type="GO" id="GO:0000160">
    <property type="term" value="P:phosphorelay signal transduction system"/>
    <property type="evidence" value="ECO:0007669"/>
    <property type="project" value="InterPro"/>
</dbReference>
<dbReference type="Gene3D" id="3.40.50.2300">
    <property type="match status" value="1"/>
</dbReference>
<name>A0A923KN47_9BURK</name>
<protein>
    <submittedName>
        <fullName evidence="4">Response regulator</fullName>
    </submittedName>
</protein>
<dbReference type="EMBL" id="JACOFV010000003">
    <property type="protein sequence ID" value="MBC3861493.1"/>
    <property type="molecule type" value="Genomic_DNA"/>
</dbReference>
<dbReference type="InterPro" id="IPR010093">
    <property type="entry name" value="SinI_DNA-bd"/>
</dbReference>
<dbReference type="RefSeq" id="WP_186911418.1">
    <property type="nucleotide sequence ID" value="NZ_JACOFV010000003.1"/>
</dbReference>